<dbReference type="PANTHER" id="PTHR30511:SF0">
    <property type="entry name" value="ALANINE RACEMASE, CATABOLIC-RELATED"/>
    <property type="match status" value="1"/>
</dbReference>
<dbReference type="Gene3D" id="3.20.20.10">
    <property type="entry name" value="Alanine racemase"/>
    <property type="match status" value="1"/>
</dbReference>
<proteinExistence type="predicted"/>
<keyword evidence="3" id="KW-0413">Isomerase</keyword>
<dbReference type="AlphaFoldDB" id="A0A2N2E9C5"/>
<dbReference type="InterPro" id="IPR029066">
    <property type="entry name" value="PLP-binding_barrel"/>
</dbReference>
<evidence type="ECO:0000259" key="7">
    <source>
        <dbReference type="SMART" id="SM01005"/>
    </source>
</evidence>
<accession>A0A2N2E9C5</accession>
<dbReference type="SUPFAM" id="SSF51419">
    <property type="entry name" value="PLP-binding barrel"/>
    <property type="match status" value="1"/>
</dbReference>
<comment type="caution">
    <text evidence="8">The sequence shown here is derived from an EMBL/GenBank/DDBJ whole genome shotgun (WGS) entry which is preliminary data.</text>
</comment>
<feature type="binding site" evidence="5">
    <location>
        <position position="140"/>
    </location>
    <ligand>
        <name>substrate</name>
    </ligand>
</feature>
<dbReference type="Pfam" id="PF01168">
    <property type="entry name" value="Ala_racemase_N"/>
    <property type="match status" value="1"/>
</dbReference>
<dbReference type="Proteomes" id="UP000233517">
    <property type="component" value="Unassembled WGS sequence"/>
</dbReference>
<dbReference type="PANTHER" id="PTHR30511">
    <property type="entry name" value="ALANINE RACEMASE"/>
    <property type="match status" value="1"/>
</dbReference>
<dbReference type="EMBL" id="PHAI01000002">
    <property type="protein sequence ID" value="PKM91327.1"/>
    <property type="molecule type" value="Genomic_DNA"/>
</dbReference>
<evidence type="ECO:0000256" key="1">
    <source>
        <dbReference type="ARBA" id="ARBA00001933"/>
    </source>
</evidence>
<dbReference type="GO" id="GO:0030632">
    <property type="term" value="P:D-alanine biosynthetic process"/>
    <property type="evidence" value="ECO:0007669"/>
    <property type="project" value="TreeGrafter"/>
</dbReference>
<reference evidence="8 9" key="1">
    <citation type="journal article" date="2017" name="ISME J.">
        <title>Potential for microbial H2 and metal transformations associated with novel bacteria and archaea in deep terrestrial subsurface sediments.</title>
        <authorList>
            <person name="Hernsdorf A.W."/>
            <person name="Amano Y."/>
            <person name="Miyakawa K."/>
            <person name="Ise K."/>
            <person name="Suzuki Y."/>
            <person name="Anantharaman K."/>
            <person name="Probst A."/>
            <person name="Burstein D."/>
            <person name="Thomas B.C."/>
            <person name="Banfield J.F."/>
        </authorList>
    </citation>
    <scope>NUCLEOTIDE SEQUENCE [LARGE SCALE GENOMIC DNA]</scope>
    <source>
        <strain evidence="8">HGW-Falkowbacteria-1</strain>
    </source>
</reference>
<keyword evidence="2 4" id="KW-0663">Pyridoxal phosphate</keyword>
<dbReference type="GO" id="GO:0005829">
    <property type="term" value="C:cytosol"/>
    <property type="evidence" value="ECO:0007669"/>
    <property type="project" value="TreeGrafter"/>
</dbReference>
<evidence type="ECO:0000256" key="3">
    <source>
        <dbReference type="ARBA" id="ARBA00023235"/>
    </source>
</evidence>
<gene>
    <name evidence="8" type="primary">alr</name>
    <name evidence="8" type="ORF">CVU82_01880</name>
</gene>
<evidence type="ECO:0000313" key="9">
    <source>
        <dbReference type="Proteomes" id="UP000233517"/>
    </source>
</evidence>
<keyword evidence="6" id="KW-0175">Coiled coil</keyword>
<evidence type="ECO:0000256" key="4">
    <source>
        <dbReference type="PIRSR" id="PIRSR600821-50"/>
    </source>
</evidence>
<feature type="binding site" evidence="5">
    <location>
        <position position="324"/>
    </location>
    <ligand>
        <name>substrate</name>
    </ligand>
</feature>
<feature type="modified residue" description="N6-(pyridoxal phosphate)lysine" evidence="4">
    <location>
        <position position="47"/>
    </location>
</feature>
<organism evidence="8 9">
    <name type="scientific">Candidatus Falkowbacteria bacterium HGW-Falkowbacteria-1</name>
    <dbReference type="NCBI Taxonomy" id="2013768"/>
    <lineage>
        <taxon>Bacteria</taxon>
        <taxon>Candidatus Falkowiibacteriota</taxon>
    </lineage>
</organism>
<dbReference type="Gene3D" id="2.40.37.10">
    <property type="entry name" value="Lyase, Ornithine Decarboxylase, Chain A, domain 1"/>
    <property type="match status" value="1"/>
</dbReference>
<dbReference type="NCBIfam" id="TIGR00492">
    <property type="entry name" value="alr"/>
    <property type="match status" value="1"/>
</dbReference>
<feature type="coiled-coil region" evidence="6">
    <location>
        <begin position="341"/>
        <end position="368"/>
    </location>
</feature>
<evidence type="ECO:0000313" key="8">
    <source>
        <dbReference type="EMBL" id="PKM91327.1"/>
    </source>
</evidence>
<dbReference type="PRINTS" id="PR00992">
    <property type="entry name" value="ALARACEMASE"/>
</dbReference>
<evidence type="ECO:0000256" key="5">
    <source>
        <dbReference type="PIRSR" id="PIRSR600821-52"/>
    </source>
</evidence>
<evidence type="ECO:0000256" key="2">
    <source>
        <dbReference type="ARBA" id="ARBA00022898"/>
    </source>
</evidence>
<protein>
    <submittedName>
        <fullName evidence="8">Alanine racemase</fullName>
    </submittedName>
</protein>
<dbReference type="GO" id="GO:0030170">
    <property type="term" value="F:pyridoxal phosphate binding"/>
    <property type="evidence" value="ECO:0007669"/>
    <property type="project" value="TreeGrafter"/>
</dbReference>
<dbReference type="InterPro" id="IPR011079">
    <property type="entry name" value="Ala_racemase_C"/>
</dbReference>
<evidence type="ECO:0000256" key="6">
    <source>
        <dbReference type="SAM" id="Coils"/>
    </source>
</evidence>
<sequence length="382" mass="43967">MIDLIKKIIKPKYQALNEIEILGKNILDNLDYLSSLQKQAEMFPVLKSNAYGHGLKEVCQILNKSNIKMLAVDSFPEAQIVYKNFKGDVLIMGEMPIGAYKYCKKKRTEFVVYNEKTLKYLSRFGKKIKIHLFLNTGMNREGIDDLESFINNNRKYLEKVEVSGFCSHLAEADNTDSPFNKKQETKFFEGLEILHKNKIYPKWVHLGNSAGVFNLKNKVFTAFRPGIALYGHNPFKEQDKSFVVASNLKPALRLYSTIVSVHKLKTGDRVSYNDNFRLEEDSNIAIIPFGYFEGLDRRFSNCAKFLFNKNSDIFWAKVAGNVCMNLSCINCMNREISIGDKVQIISEINNMENSINNLSNKIEIINYEMLIRLNSNIKRKII</sequence>
<dbReference type="SMART" id="SM01005">
    <property type="entry name" value="Ala_racemase_C"/>
    <property type="match status" value="1"/>
</dbReference>
<dbReference type="SUPFAM" id="SSF50621">
    <property type="entry name" value="Alanine racemase C-terminal domain-like"/>
    <property type="match status" value="1"/>
</dbReference>
<dbReference type="GO" id="GO:0008784">
    <property type="term" value="F:alanine racemase activity"/>
    <property type="evidence" value="ECO:0007669"/>
    <property type="project" value="InterPro"/>
</dbReference>
<dbReference type="CDD" id="cd00430">
    <property type="entry name" value="PLPDE_III_AR"/>
    <property type="match status" value="1"/>
</dbReference>
<dbReference type="InterPro" id="IPR009006">
    <property type="entry name" value="Ala_racemase/Decarboxylase_C"/>
</dbReference>
<feature type="domain" description="Alanine racemase C-terminal" evidence="7">
    <location>
        <begin position="251"/>
        <end position="382"/>
    </location>
</feature>
<comment type="cofactor">
    <cofactor evidence="1 4">
        <name>pyridoxal 5'-phosphate</name>
        <dbReference type="ChEBI" id="CHEBI:597326"/>
    </cofactor>
</comment>
<dbReference type="InterPro" id="IPR000821">
    <property type="entry name" value="Ala_racemase"/>
</dbReference>
<dbReference type="InterPro" id="IPR001608">
    <property type="entry name" value="Ala_racemase_N"/>
</dbReference>
<name>A0A2N2E9C5_9BACT</name>
<dbReference type="Pfam" id="PF00842">
    <property type="entry name" value="Ala_racemase_C"/>
    <property type="match status" value="1"/>
</dbReference>